<comment type="similarity">
    <text evidence="4">Belongs to the methyl-accepting chemotaxis (MCP) protein family.</text>
</comment>
<feature type="domain" description="Methyl-accepting transducer" evidence="7">
    <location>
        <begin position="283"/>
        <end position="519"/>
    </location>
</feature>
<organism evidence="10 11">
    <name type="scientific">Marinomonas polaris DSM 16579</name>
    <dbReference type="NCBI Taxonomy" id="1122206"/>
    <lineage>
        <taxon>Bacteria</taxon>
        <taxon>Pseudomonadati</taxon>
        <taxon>Pseudomonadota</taxon>
        <taxon>Gammaproteobacteria</taxon>
        <taxon>Oceanospirillales</taxon>
        <taxon>Oceanospirillaceae</taxon>
        <taxon>Marinomonas</taxon>
    </lineage>
</organism>
<dbReference type="PROSITE" id="PS50885">
    <property type="entry name" value="HAMP"/>
    <property type="match status" value="1"/>
</dbReference>
<comment type="subcellular location">
    <subcellularLocation>
        <location evidence="1">Cell inner membrane</location>
        <topology evidence="1">Multi-pass membrane protein</topology>
    </subcellularLocation>
</comment>
<dbReference type="Pfam" id="PF00672">
    <property type="entry name" value="HAMP"/>
    <property type="match status" value="1"/>
</dbReference>
<dbReference type="Pfam" id="PF00015">
    <property type="entry name" value="MCPsignal"/>
    <property type="match status" value="1"/>
</dbReference>
<name>A0A1M5CXU0_9GAMM</name>
<dbReference type="EMBL" id="FQVF01000009">
    <property type="protein sequence ID" value="SHF59332.1"/>
    <property type="molecule type" value="Genomic_DNA"/>
</dbReference>
<dbReference type="GO" id="GO:0005886">
    <property type="term" value="C:plasma membrane"/>
    <property type="evidence" value="ECO:0007669"/>
    <property type="project" value="UniProtKB-SubCell"/>
</dbReference>
<evidence type="ECO:0000256" key="3">
    <source>
        <dbReference type="ARBA" id="ARBA00023224"/>
    </source>
</evidence>
<dbReference type="SMART" id="SM00283">
    <property type="entry name" value="MA"/>
    <property type="match status" value="1"/>
</dbReference>
<dbReference type="PROSITE" id="PS50192">
    <property type="entry name" value="T_SNARE"/>
    <property type="match status" value="1"/>
</dbReference>
<keyword evidence="2" id="KW-0997">Cell inner membrane</keyword>
<accession>A0A1M5CXU0</accession>
<dbReference type="RefSeq" id="WP_072839819.1">
    <property type="nucleotide sequence ID" value="NZ_FQVF01000009.1"/>
</dbReference>
<evidence type="ECO:0000256" key="1">
    <source>
        <dbReference type="ARBA" id="ARBA00004429"/>
    </source>
</evidence>
<feature type="transmembrane region" description="Helical" evidence="6">
    <location>
        <begin position="202"/>
        <end position="227"/>
    </location>
</feature>
<sequence length="555" mass="60158">MLNLSVRTKILSLIALFSLVIVGMSVSSALTSKSVSSELQSLSSQSLQLVKNLEKSRQLLLQQSVEFERGYFQVSIAKTIGGYGTEQIAESAEKFKTYTGELVTSIENVKSILATMPVHDGLDGLLEQIKALEEQQAIFLEASTETYSWWVKLNTMKANKSRRAADESLITVNKQMEEIITSINEYSSAVADNQNSKLDQTIYASGLFAAVLIVIGITVSIIIVNGICRPLIKAVRRAEEIASGDLVQSKIASTRKDEIGMLETAMDKLVIQLSSILHDVAESSSMLTNAANDLNRITDESSEMVDRQQQETNFISQAIQEIQATAVHVSESTTDASQAAHDAETAANEGTAIVTRTIDSIQELATEIASSAYTINELQSNTKEISNILNVILGIAEQTNLLALNAAIEAARAGEQGRGFAVVADEVRHLAQNTQNATQEIEKMIALLQSGTSSAVKAMTSSHQRSTDAVNQVKHEEDSLRHINQSVSKIRDMNDRISATAEEQASVTAEVSRNVENITEIASRTTKSIHSISNSAGQLASLATQLSAKISYFKV</sequence>
<dbReference type="InterPro" id="IPR003660">
    <property type="entry name" value="HAMP_dom"/>
</dbReference>
<dbReference type="PANTHER" id="PTHR32089:SF120">
    <property type="entry name" value="METHYL-ACCEPTING CHEMOTAXIS PROTEIN TLPQ"/>
    <property type="match status" value="1"/>
</dbReference>
<evidence type="ECO:0000259" key="8">
    <source>
        <dbReference type="PROSITE" id="PS50192"/>
    </source>
</evidence>
<dbReference type="PROSITE" id="PS50111">
    <property type="entry name" value="CHEMOTAXIS_TRANSDUC_2"/>
    <property type="match status" value="1"/>
</dbReference>
<dbReference type="OrthoDB" id="7054443at2"/>
<dbReference type="PRINTS" id="PR00260">
    <property type="entry name" value="CHEMTRNSDUCR"/>
</dbReference>
<dbReference type="Gene3D" id="1.10.287.950">
    <property type="entry name" value="Methyl-accepting chemotaxis protein"/>
    <property type="match status" value="1"/>
</dbReference>
<evidence type="ECO:0000256" key="6">
    <source>
        <dbReference type="SAM" id="Phobius"/>
    </source>
</evidence>
<dbReference type="AlphaFoldDB" id="A0A1M5CXU0"/>
<evidence type="ECO:0000259" key="7">
    <source>
        <dbReference type="PROSITE" id="PS50111"/>
    </source>
</evidence>
<keyword evidence="6" id="KW-0812">Transmembrane</keyword>
<evidence type="ECO:0000256" key="4">
    <source>
        <dbReference type="ARBA" id="ARBA00029447"/>
    </source>
</evidence>
<dbReference type="FunFam" id="1.10.287.950:FF:000001">
    <property type="entry name" value="Methyl-accepting chemotaxis sensory transducer"/>
    <property type="match status" value="1"/>
</dbReference>
<evidence type="ECO:0000313" key="11">
    <source>
        <dbReference type="Proteomes" id="UP000184517"/>
    </source>
</evidence>
<dbReference type="InterPro" id="IPR004090">
    <property type="entry name" value="Chemotax_Me-accpt_rcpt"/>
</dbReference>
<proteinExistence type="inferred from homology"/>
<gene>
    <name evidence="10" type="ORF">SAMN02745753_02281</name>
</gene>
<dbReference type="CDD" id="cd11386">
    <property type="entry name" value="MCP_signal"/>
    <property type="match status" value="1"/>
</dbReference>
<dbReference type="GO" id="GO:0007165">
    <property type="term" value="P:signal transduction"/>
    <property type="evidence" value="ECO:0007669"/>
    <property type="project" value="UniProtKB-KW"/>
</dbReference>
<evidence type="ECO:0000256" key="5">
    <source>
        <dbReference type="PROSITE-ProRule" id="PRU00284"/>
    </source>
</evidence>
<evidence type="ECO:0000313" key="10">
    <source>
        <dbReference type="EMBL" id="SHF59332.1"/>
    </source>
</evidence>
<evidence type="ECO:0000256" key="2">
    <source>
        <dbReference type="ARBA" id="ARBA00022519"/>
    </source>
</evidence>
<dbReference type="InterPro" id="IPR000727">
    <property type="entry name" value="T_SNARE_dom"/>
</dbReference>
<dbReference type="SUPFAM" id="SSF58104">
    <property type="entry name" value="Methyl-accepting chemotaxis protein (MCP) signaling domain"/>
    <property type="match status" value="1"/>
</dbReference>
<keyword evidence="6" id="KW-0472">Membrane</keyword>
<reference evidence="11" key="1">
    <citation type="submission" date="2016-11" db="EMBL/GenBank/DDBJ databases">
        <authorList>
            <person name="Varghese N."/>
            <person name="Submissions S."/>
        </authorList>
    </citation>
    <scope>NUCLEOTIDE SEQUENCE [LARGE SCALE GENOMIC DNA]</scope>
    <source>
        <strain evidence="11">DSM 16579</strain>
    </source>
</reference>
<keyword evidence="2" id="KW-1003">Cell membrane</keyword>
<keyword evidence="11" id="KW-1185">Reference proteome</keyword>
<feature type="domain" description="HAMP" evidence="9">
    <location>
        <begin position="225"/>
        <end position="278"/>
    </location>
</feature>
<dbReference type="CDD" id="cd06225">
    <property type="entry name" value="HAMP"/>
    <property type="match status" value="1"/>
</dbReference>
<dbReference type="STRING" id="1122206.SAMN02745753_02281"/>
<evidence type="ECO:0000259" key="9">
    <source>
        <dbReference type="PROSITE" id="PS50885"/>
    </source>
</evidence>
<dbReference type="GO" id="GO:0006935">
    <property type="term" value="P:chemotaxis"/>
    <property type="evidence" value="ECO:0007669"/>
    <property type="project" value="InterPro"/>
</dbReference>
<dbReference type="GO" id="GO:0004888">
    <property type="term" value="F:transmembrane signaling receptor activity"/>
    <property type="evidence" value="ECO:0007669"/>
    <property type="project" value="InterPro"/>
</dbReference>
<protein>
    <submittedName>
        <fullName evidence="10">Methyl-accepting chemotaxis sensory transducer with TarH sensor</fullName>
    </submittedName>
</protein>
<feature type="domain" description="T-SNARE coiled-coil homology" evidence="8">
    <location>
        <begin position="470"/>
        <end position="532"/>
    </location>
</feature>
<dbReference type="PANTHER" id="PTHR32089">
    <property type="entry name" value="METHYL-ACCEPTING CHEMOTAXIS PROTEIN MCPB"/>
    <property type="match status" value="1"/>
</dbReference>
<keyword evidence="6" id="KW-1133">Transmembrane helix</keyword>
<dbReference type="Proteomes" id="UP000184517">
    <property type="component" value="Unassembled WGS sequence"/>
</dbReference>
<dbReference type="InterPro" id="IPR004089">
    <property type="entry name" value="MCPsignal_dom"/>
</dbReference>
<keyword evidence="3 5" id="KW-0807">Transducer</keyword>